<protein>
    <submittedName>
        <fullName evidence="1">Uncharacterized protein</fullName>
    </submittedName>
</protein>
<proteinExistence type="predicted"/>
<dbReference type="EMBL" id="JAPWTK010000511">
    <property type="protein sequence ID" value="KAJ8939053.1"/>
    <property type="molecule type" value="Genomic_DNA"/>
</dbReference>
<gene>
    <name evidence="1" type="ORF">NQ318_007684</name>
</gene>
<evidence type="ECO:0000313" key="2">
    <source>
        <dbReference type="Proteomes" id="UP001162162"/>
    </source>
</evidence>
<name>A0AAV8XKG0_9CUCU</name>
<sequence length="76" mass="8761">MLYNSVSSLLWNYRKFVREKSVGQELQSQEMFPSKLLQLLQKSTVTSSDFAGPIVSNPSKEFDILLVISWAFTRNM</sequence>
<dbReference type="Proteomes" id="UP001162162">
    <property type="component" value="Unassembled WGS sequence"/>
</dbReference>
<keyword evidence="2" id="KW-1185">Reference proteome</keyword>
<organism evidence="1 2">
    <name type="scientific">Aromia moschata</name>
    <dbReference type="NCBI Taxonomy" id="1265417"/>
    <lineage>
        <taxon>Eukaryota</taxon>
        <taxon>Metazoa</taxon>
        <taxon>Ecdysozoa</taxon>
        <taxon>Arthropoda</taxon>
        <taxon>Hexapoda</taxon>
        <taxon>Insecta</taxon>
        <taxon>Pterygota</taxon>
        <taxon>Neoptera</taxon>
        <taxon>Endopterygota</taxon>
        <taxon>Coleoptera</taxon>
        <taxon>Polyphaga</taxon>
        <taxon>Cucujiformia</taxon>
        <taxon>Chrysomeloidea</taxon>
        <taxon>Cerambycidae</taxon>
        <taxon>Cerambycinae</taxon>
        <taxon>Callichromatini</taxon>
        <taxon>Aromia</taxon>
    </lineage>
</organism>
<evidence type="ECO:0000313" key="1">
    <source>
        <dbReference type="EMBL" id="KAJ8939053.1"/>
    </source>
</evidence>
<reference evidence="1" key="1">
    <citation type="journal article" date="2023" name="Insect Mol. Biol.">
        <title>Genome sequencing provides insights into the evolution of gene families encoding plant cell wall-degrading enzymes in longhorned beetles.</title>
        <authorList>
            <person name="Shin N.R."/>
            <person name="Okamura Y."/>
            <person name="Kirsch R."/>
            <person name="Pauchet Y."/>
        </authorList>
    </citation>
    <scope>NUCLEOTIDE SEQUENCE</scope>
    <source>
        <strain evidence="1">AMC_N1</strain>
    </source>
</reference>
<dbReference type="AlphaFoldDB" id="A0AAV8XKG0"/>
<accession>A0AAV8XKG0</accession>
<comment type="caution">
    <text evidence="1">The sequence shown here is derived from an EMBL/GenBank/DDBJ whole genome shotgun (WGS) entry which is preliminary data.</text>
</comment>